<dbReference type="PROSITE" id="PS00216">
    <property type="entry name" value="SUGAR_TRANSPORT_1"/>
    <property type="match status" value="1"/>
</dbReference>
<dbReference type="PANTHER" id="PTHR48022">
    <property type="entry name" value="PLASTIDIC GLUCOSE TRANSPORTER 4"/>
    <property type="match status" value="1"/>
</dbReference>
<dbReference type="HOGENOM" id="CLU_001265_30_1_1"/>
<dbReference type="InterPro" id="IPR003663">
    <property type="entry name" value="Sugar/inositol_transpt"/>
</dbReference>
<dbReference type="FunFam" id="1.20.1250.20:FF:000078">
    <property type="entry name" value="MFS maltose transporter, putative"/>
    <property type="match status" value="1"/>
</dbReference>
<evidence type="ECO:0000256" key="2">
    <source>
        <dbReference type="ARBA" id="ARBA00010992"/>
    </source>
</evidence>
<dbReference type="Proteomes" id="UP000019478">
    <property type="component" value="Unassembled WGS sequence"/>
</dbReference>
<comment type="similarity">
    <text evidence="2 7">Belongs to the major facilitator superfamily. Sugar transporter (TC 2.A.1.1) family.</text>
</comment>
<feature type="transmembrane region" description="Helical" evidence="8">
    <location>
        <begin position="150"/>
        <end position="172"/>
    </location>
</feature>
<evidence type="ECO:0000256" key="1">
    <source>
        <dbReference type="ARBA" id="ARBA00004141"/>
    </source>
</evidence>
<feature type="transmembrane region" description="Helical" evidence="8">
    <location>
        <begin position="397"/>
        <end position="420"/>
    </location>
</feature>
<evidence type="ECO:0000256" key="6">
    <source>
        <dbReference type="ARBA" id="ARBA00023136"/>
    </source>
</evidence>
<dbReference type="EMBL" id="AMGY01000010">
    <property type="protein sequence ID" value="EXJ77352.1"/>
    <property type="molecule type" value="Genomic_DNA"/>
</dbReference>
<feature type="transmembrane region" description="Helical" evidence="8">
    <location>
        <begin position="38"/>
        <end position="59"/>
    </location>
</feature>
<sequence>MVPPTGEKDAGLADVAVAVPEPSSASTEEARLSIRQRLALFTPLTLFTMLYTASCAFNFGYDVGTFGGVQAMQSFAHKFGEYNETKKAWALSAYLSSLMTALPFLAKALGVVVGAWLSERFGRKLMFVALIACCYIGVTLQVAATTPAQFTVGRCLTFAATGLTVIGVPIYLAETSPRELRGMMNATIQLMISLGGLVASLVNLGTKNMTGDKAWQIPVGVQYVAPVFLTIGWFVLPESPRWLISRNQNDRALQSLRRLSKKSKSAAELDAEIAALYSADANKGKGTWREVFDRKNRVRTSVAILVMFGQQITGQAFVSQYSVVFYVSQGFASKAFLYGVLGAVAGVVCVAITWLLVDSIGRRTLLLLGGTFMAIFIFIVGGISTATHPSDAARHTLVASVILFSAAYSLSWAPISYVVVSEVASNRVKEKTNLLACVVSVLTTFVTSFTAPYLINASYANLGGKVGFIYGSICWAILVLAYLYVPELKGRSLEEVDQLFSSGQPLRKFKHIRTKPVEEDASGWSWKDRSVTSASV</sequence>
<evidence type="ECO:0000313" key="10">
    <source>
        <dbReference type="EMBL" id="EXJ77352.1"/>
    </source>
</evidence>
<feature type="transmembrane region" description="Helical" evidence="8">
    <location>
        <begin position="184"/>
        <end position="202"/>
    </location>
</feature>
<keyword evidence="3 7" id="KW-0813">Transport</keyword>
<dbReference type="STRING" id="1182542.W9XA73"/>
<evidence type="ECO:0000259" key="9">
    <source>
        <dbReference type="PROSITE" id="PS50850"/>
    </source>
</evidence>
<dbReference type="GeneID" id="19173662"/>
<keyword evidence="6 8" id="KW-0472">Membrane</keyword>
<feature type="transmembrane region" description="Helical" evidence="8">
    <location>
        <begin position="432"/>
        <end position="455"/>
    </location>
</feature>
<dbReference type="PRINTS" id="PR00171">
    <property type="entry name" value="SUGRTRNSPORT"/>
</dbReference>
<dbReference type="eggNOG" id="KOG0254">
    <property type="taxonomic scope" value="Eukaryota"/>
</dbReference>
<dbReference type="InterPro" id="IPR036259">
    <property type="entry name" value="MFS_trans_sf"/>
</dbReference>
<dbReference type="PROSITE" id="PS50850">
    <property type="entry name" value="MFS"/>
    <property type="match status" value="1"/>
</dbReference>
<dbReference type="GO" id="GO:0016020">
    <property type="term" value="C:membrane"/>
    <property type="evidence" value="ECO:0007669"/>
    <property type="project" value="UniProtKB-SubCell"/>
</dbReference>
<accession>W9XA73</accession>
<keyword evidence="11" id="KW-1185">Reference proteome</keyword>
<organism evidence="10 11">
    <name type="scientific">Capronia epimyces CBS 606.96</name>
    <dbReference type="NCBI Taxonomy" id="1182542"/>
    <lineage>
        <taxon>Eukaryota</taxon>
        <taxon>Fungi</taxon>
        <taxon>Dikarya</taxon>
        <taxon>Ascomycota</taxon>
        <taxon>Pezizomycotina</taxon>
        <taxon>Eurotiomycetes</taxon>
        <taxon>Chaetothyriomycetidae</taxon>
        <taxon>Chaetothyriales</taxon>
        <taxon>Herpotrichiellaceae</taxon>
        <taxon>Capronia</taxon>
    </lineage>
</organism>
<evidence type="ECO:0000256" key="3">
    <source>
        <dbReference type="ARBA" id="ARBA00022448"/>
    </source>
</evidence>
<keyword evidence="4 8" id="KW-0812">Transmembrane</keyword>
<feature type="transmembrane region" description="Helical" evidence="8">
    <location>
        <begin position="214"/>
        <end position="236"/>
    </location>
</feature>
<dbReference type="SUPFAM" id="SSF103473">
    <property type="entry name" value="MFS general substrate transporter"/>
    <property type="match status" value="1"/>
</dbReference>
<protein>
    <recommendedName>
        <fullName evidence="9">Major facilitator superfamily (MFS) profile domain-containing protein</fullName>
    </recommendedName>
</protein>
<dbReference type="AlphaFoldDB" id="W9XA73"/>
<dbReference type="InterPro" id="IPR005828">
    <property type="entry name" value="MFS_sugar_transport-like"/>
</dbReference>
<proteinExistence type="inferred from homology"/>
<evidence type="ECO:0000256" key="8">
    <source>
        <dbReference type="SAM" id="Phobius"/>
    </source>
</evidence>
<evidence type="ECO:0000313" key="11">
    <source>
        <dbReference type="Proteomes" id="UP000019478"/>
    </source>
</evidence>
<evidence type="ECO:0000256" key="4">
    <source>
        <dbReference type="ARBA" id="ARBA00022692"/>
    </source>
</evidence>
<dbReference type="InterPro" id="IPR020846">
    <property type="entry name" value="MFS_dom"/>
</dbReference>
<feature type="transmembrane region" description="Helical" evidence="8">
    <location>
        <begin position="467"/>
        <end position="485"/>
    </location>
</feature>
<reference evidence="10 11" key="1">
    <citation type="submission" date="2013-03" db="EMBL/GenBank/DDBJ databases">
        <title>The Genome Sequence of Capronia epimyces CBS 606.96.</title>
        <authorList>
            <consortium name="The Broad Institute Genomics Platform"/>
            <person name="Cuomo C."/>
            <person name="de Hoog S."/>
            <person name="Gorbushina A."/>
            <person name="Walker B."/>
            <person name="Young S.K."/>
            <person name="Zeng Q."/>
            <person name="Gargeya S."/>
            <person name="Fitzgerald M."/>
            <person name="Haas B."/>
            <person name="Abouelleil A."/>
            <person name="Allen A.W."/>
            <person name="Alvarado L."/>
            <person name="Arachchi H.M."/>
            <person name="Berlin A.M."/>
            <person name="Chapman S.B."/>
            <person name="Gainer-Dewar J."/>
            <person name="Goldberg J."/>
            <person name="Griggs A."/>
            <person name="Gujja S."/>
            <person name="Hansen M."/>
            <person name="Howarth C."/>
            <person name="Imamovic A."/>
            <person name="Ireland A."/>
            <person name="Larimer J."/>
            <person name="McCowan C."/>
            <person name="Murphy C."/>
            <person name="Pearson M."/>
            <person name="Poon T.W."/>
            <person name="Priest M."/>
            <person name="Roberts A."/>
            <person name="Saif S."/>
            <person name="Shea T."/>
            <person name="Sisk P."/>
            <person name="Sykes S."/>
            <person name="Wortman J."/>
            <person name="Nusbaum C."/>
            <person name="Birren B."/>
        </authorList>
    </citation>
    <scope>NUCLEOTIDE SEQUENCE [LARGE SCALE GENOMIC DNA]</scope>
    <source>
        <strain evidence="10 11">CBS 606.96</strain>
    </source>
</reference>
<dbReference type="Pfam" id="PF00083">
    <property type="entry name" value="Sugar_tr"/>
    <property type="match status" value="1"/>
</dbReference>
<name>W9XA73_9EURO</name>
<feature type="domain" description="Major facilitator superfamily (MFS) profile" evidence="9">
    <location>
        <begin position="48"/>
        <end position="489"/>
    </location>
</feature>
<dbReference type="InterPro" id="IPR050360">
    <property type="entry name" value="MFS_Sugar_Transporters"/>
</dbReference>
<keyword evidence="5 8" id="KW-1133">Transmembrane helix</keyword>
<evidence type="ECO:0000256" key="7">
    <source>
        <dbReference type="RuleBase" id="RU003346"/>
    </source>
</evidence>
<evidence type="ECO:0000256" key="5">
    <source>
        <dbReference type="ARBA" id="ARBA00022989"/>
    </source>
</evidence>
<dbReference type="GO" id="GO:0005351">
    <property type="term" value="F:carbohydrate:proton symporter activity"/>
    <property type="evidence" value="ECO:0007669"/>
    <property type="project" value="TreeGrafter"/>
</dbReference>
<dbReference type="InterPro" id="IPR005829">
    <property type="entry name" value="Sugar_transporter_CS"/>
</dbReference>
<feature type="transmembrane region" description="Helical" evidence="8">
    <location>
        <begin position="335"/>
        <end position="357"/>
    </location>
</feature>
<dbReference type="PANTHER" id="PTHR48022:SF77">
    <property type="entry name" value="MAJOR FACILITATOR SUPERFAMILY (MFS) PROFILE DOMAIN-CONTAINING PROTEIN"/>
    <property type="match status" value="1"/>
</dbReference>
<feature type="transmembrane region" description="Helical" evidence="8">
    <location>
        <begin position="93"/>
        <end position="118"/>
    </location>
</feature>
<dbReference type="OrthoDB" id="6612291at2759"/>
<dbReference type="Gene3D" id="1.20.1250.20">
    <property type="entry name" value="MFS general substrate transporter like domains"/>
    <property type="match status" value="1"/>
</dbReference>
<gene>
    <name evidence="10" type="ORF">A1O3_09578</name>
</gene>
<feature type="transmembrane region" description="Helical" evidence="8">
    <location>
        <begin position="302"/>
        <end position="323"/>
    </location>
</feature>
<feature type="transmembrane region" description="Helical" evidence="8">
    <location>
        <begin position="125"/>
        <end position="144"/>
    </location>
</feature>
<comment type="subcellular location">
    <subcellularLocation>
        <location evidence="1">Membrane</location>
        <topology evidence="1">Multi-pass membrane protein</topology>
    </subcellularLocation>
</comment>
<comment type="caution">
    <text evidence="10">The sequence shown here is derived from an EMBL/GenBank/DDBJ whole genome shotgun (WGS) entry which is preliminary data.</text>
</comment>
<dbReference type="RefSeq" id="XP_007737862.1">
    <property type="nucleotide sequence ID" value="XM_007739672.1"/>
</dbReference>
<feature type="transmembrane region" description="Helical" evidence="8">
    <location>
        <begin position="364"/>
        <end position="385"/>
    </location>
</feature>
<dbReference type="NCBIfam" id="TIGR00879">
    <property type="entry name" value="SP"/>
    <property type="match status" value="1"/>
</dbReference>